<reference evidence="8 9" key="1">
    <citation type="journal article" date="2006" name="J. Bacteriol.">
        <title>Genome sequence of Aeromonas hydrophila ATCC 7966T: jack of all trades.</title>
        <authorList>
            <person name="Seshadri R."/>
            <person name="Joseph S.W."/>
            <person name="Chopra A.K."/>
            <person name="Sha J."/>
            <person name="Shaw J."/>
            <person name="Graf J."/>
            <person name="Haft D."/>
            <person name="Wu M."/>
            <person name="Ren Q."/>
            <person name="Rosovitz M.J."/>
            <person name="Madupu R."/>
            <person name="Tallon L."/>
            <person name="Kim M."/>
            <person name="Jin S."/>
            <person name="Vuong H."/>
            <person name="Stine O.C."/>
            <person name="Ali A."/>
            <person name="Horneman A.J."/>
            <person name="Heidelberg J.F."/>
        </authorList>
    </citation>
    <scope>NUCLEOTIDE SEQUENCE [LARGE SCALE GENOMIC DNA]</scope>
    <source>
        <strain evidence="9">ATCC 7966 / DSM 30187 / BCRC 13018 / CCUG 14551 / JCM 1027 / KCTC 2358 / NCIMB 9240 / NCTC 8049</strain>
    </source>
</reference>
<dbReference type="Pfam" id="PF04024">
    <property type="entry name" value="PspC"/>
    <property type="match status" value="1"/>
</dbReference>
<dbReference type="OrthoDB" id="7359894at2"/>
<dbReference type="NCBIfam" id="TIGR02978">
    <property type="entry name" value="phageshock_pspC"/>
    <property type="match status" value="1"/>
</dbReference>
<evidence type="ECO:0000256" key="2">
    <source>
        <dbReference type="ARBA" id="ARBA00022475"/>
    </source>
</evidence>
<keyword evidence="9" id="KW-1185">Reference proteome</keyword>
<dbReference type="eggNOG" id="COG1983">
    <property type="taxonomic scope" value="Bacteria"/>
</dbReference>
<accession>A0KJG0</accession>
<dbReference type="PATRIC" id="fig|380703.7.peg.1892"/>
<keyword evidence="4 6" id="KW-1133">Transmembrane helix</keyword>
<dbReference type="EMBL" id="CP000462">
    <property type="protein sequence ID" value="ABK37999.1"/>
    <property type="molecule type" value="Genomic_DNA"/>
</dbReference>
<evidence type="ECO:0000256" key="6">
    <source>
        <dbReference type="SAM" id="Phobius"/>
    </source>
</evidence>
<dbReference type="HOGENOM" id="CLU_137949_1_0_6"/>
<evidence type="ECO:0000256" key="4">
    <source>
        <dbReference type="ARBA" id="ARBA00022989"/>
    </source>
</evidence>
<dbReference type="STRING" id="380703.AHA_1880"/>
<dbReference type="EnsemblBacteria" id="ABK37999">
    <property type="protein sequence ID" value="ABK37999"/>
    <property type="gene ID" value="AHA_1880"/>
</dbReference>
<dbReference type="Proteomes" id="UP000000756">
    <property type="component" value="Chromosome"/>
</dbReference>
<dbReference type="InterPro" id="IPR007168">
    <property type="entry name" value="Phageshock_PspC_N"/>
</dbReference>
<keyword evidence="5 6" id="KW-0472">Membrane</keyword>
<feature type="transmembrane region" description="Helical" evidence="6">
    <location>
        <begin position="62"/>
        <end position="90"/>
    </location>
</feature>
<evidence type="ECO:0000256" key="5">
    <source>
        <dbReference type="ARBA" id="ARBA00023136"/>
    </source>
</evidence>
<comment type="subcellular location">
    <subcellularLocation>
        <location evidence="1">Cell membrane</location>
        <topology evidence="1">Single-pass membrane protein</topology>
    </subcellularLocation>
</comment>
<dbReference type="PANTHER" id="PTHR33885:SF3">
    <property type="entry name" value="PHAGE SHOCK PROTEIN C"/>
    <property type="match status" value="1"/>
</dbReference>
<dbReference type="InterPro" id="IPR052027">
    <property type="entry name" value="PspC"/>
</dbReference>
<name>A0KJG0_AERHH</name>
<evidence type="ECO:0000259" key="7">
    <source>
        <dbReference type="Pfam" id="PF04024"/>
    </source>
</evidence>
<feature type="domain" description="Phage shock protein PspC N-terminal" evidence="7">
    <location>
        <begin position="35"/>
        <end position="92"/>
    </location>
</feature>
<keyword evidence="3 6" id="KW-0812">Transmembrane</keyword>
<dbReference type="PANTHER" id="PTHR33885">
    <property type="entry name" value="PHAGE SHOCK PROTEIN C"/>
    <property type="match status" value="1"/>
</dbReference>
<evidence type="ECO:0000313" key="9">
    <source>
        <dbReference type="Proteomes" id="UP000000756"/>
    </source>
</evidence>
<evidence type="ECO:0000256" key="1">
    <source>
        <dbReference type="ARBA" id="ARBA00004162"/>
    </source>
</evidence>
<gene>
    <name evidence="8" type="ordered locus">AHA_1880</name>
</gene>
<evidence type="ECO:0000313" key="8">
    <source>
        <dbReference type="EMBL" id="ABK37999.1"/>
    </source>
</evidence>
<dbReference type="KEGG" id="aha:AHA_1880"/>
<keyword evidence="2" id="KW-1003">Cell membrane</keyword>
<dbReference type="GO" id="GO:0005886">
    <property type="term" value="C:plasma membrane"/>
    <property type="evidence" value="ECO:0007669"/>
    <property type="project" value="UniProtKB-SubCell"/>
</dbReference>
<protein>
    <submittedName>
        <fullName evidence="8">Phage shock protein C</fullName>
    </submittedName>
</protein>
<organism evidence="8 9">
    <name type="scientific">Aeromonas hydrophila subsp. hydrophila (strain ATCC 7966 / DSM 30187 / BCRC 13018 / CCUG 14551 / JCM 1027 / KCTC 2358 / NCIMB 9240 / NCTC 8049)</name>
    <dbReference type="NCBI Taxonomy" id="380703"/>
    <lineage>
        <taxon>Bacteria</taxon>
        <taxon>Pseudomonadati</taxon>
        <taxon>Pseudomonadota</taxon>
        <taxon>Gammaproteobacteria</taxon>
        <taxon>Aeromonadales</taxon>
        <taxon>Aeromonadaceae</taxon>
        <taxon>Aeromonas</taxon>
    </lineage>
</organism>
<sequence length="160" mass="17807">MWKAGAGRHRIGVDSGCGSAGLEEQGMSSISREGRNLYRDPQRGKIAGVCAGLAEYFGVETWIVRLLAISGLIFAGFITFTAYVAAWFLLDKKPVTLYAQEDADFAEVRMKARSWQAGVTPHQALARIGQELDGLEPRLQRIEKLVTSKEFTLQREFRNL</sequence>
<evidence type="ECO:0000256" key="3">
    <source>
        <dbReference type="ARBA" id="ARBA00022692"/>
    </source>
</evidence>
<dbReference type="InterPro" id="IPR014320">
    <property type="entry name" value="Phageshock_PspC"/>
</dbReference>
<dbReference type="AlphaFoldDB" id="A0KJG0"/>
<proteinExistence type="predicted"/>